<evidence type="ECO:0000256" key="10">
    <source>
        <dbReference type="RuleBase" id="RU361120"/>
    </source>
</evidence>
<evidence type="ECO:0000256" key="7">
    <source>
        <dbReference type="ARBA" id="ARBA00023157"/>
    </source>
</evidence>
<evidence type="ECO:0000256" key="1">
    <source>
        <dbReference type="ARBA" id="ARBA00022512"/>
    </source>
</evidence>
<keyword evidence="3 10" id="KW-0964">Secreted</keyword>
<feature type="domain" description="GH16" evidence="12">
    <location>
        <begin position="1"/>
        <end position="227"/>
    </location>
</feature>
<organism evidence="13 14">
    <name type="scientific">Cephalotus follicularis</name>
    <name type="common">Albany pitcher plant</name>
    <dbReference type="NCBI Taxonomy" id="3775"/>
    <lineage>
        <taxon>Eukaryota</taxon>
        <taxon>Viridiplantae</taxon>
        <taxon>Streptophyta</taxon>
        <taxon>Embryophyta</taxon>
        <taxon>Tracheophyta</taxon>
        <taxon>Spermatophyta</taxon>
        <taxon>Magnoliopsida</taxon>
        <taxon>eudicotyledons</taxon>
        <taxon>Gunneridae</taxon>
        <taxon>Pentapetalae</taxon>
        <taxon>rosids</taxon>
        <taxon>fabids</taxon>
        <taxon>Oxalidales</taxon>
        <taxon>Cephalotaceae</taxon>
        <taxon>Cephalotus</taxon>
    </lineage>
</organism>
<feature type="active site" description="Proton donor" evidence="9">
    <location>
        <position position="116"/>
    </location>
</feature>
<evidence type="ECO:0000256" key="9">
    <source>
        <dbReference type="PIRSR" id="PIRSR005604-1"/>
    </source>
</evidence>
<reference evidence="14" key="1">
    <citation type="submission" date="2016-04" db="EMBL/GenBank/DDBJ databases">
        <title>Cephalotus genome sequencing.</title>
        <authorList>
            <person name="Fukushima K."/>
            <person name="Hasebe M."/>
            <person name="Fang X."/>
        </authorList>
    </citation>
    <scope>NUCLEOTIDE SEQUENCE [LARGE SCALE GENOMIC DNA]</scope>
    <source>
        <strain evidence="14">cv. St1</strain>
    </source>
</reference>
<evidence type="ECO:0000256" key="2">
    <source>
        <dbReference type="ARBA" id="ARBA00022523"/>
    </source>
</evidence>
<keyword evidence="6 10" id="KW-0378">Hydrolase</keyword>
<dbReference type="InterPro" id="IPR044791">
    <property type="entry name" value="Beta-glucanase/XTH"/>
</dbReference>
<dbReference type="InterPro" id="IPR000757">
    <property type="entry name" value="Beta-glucanase-like"/>
</dbReference>
<dbReference type="Gene3D" id="2.60.120.200">
    <property type="match status" value="1"/>
</dbReference>
<dbReference type="OrthoDB" id="4781at2759"/>
<feature type="region of interest" description="Disordered" evidence="11">
    <location>
        <begin position="306"/>
        <end position="325"/>
    </location>
</feature>
<dbReference type="InterPro" id="IPR010713">
    <property type="entry name" value="XET_C"/>
</dbReference>
<dbReference type="FunCoup" id="A0A1Q3ANB9">
    <property type="interactions" value="38"/>
</dbReference>
<dbReference type="Pfam" id="PF06955">
    <property type="entry name" value="XET_C"/>
    <property type="match status" value="1"/>
</dbReference>
<feature type="active site" description="Nucleophile" evidence="9">
    <location>
        <position position="112"/>
    </location>
</feature>
<dbReference type="GO" id="GO:0010411">
    <property type="term" value="P:xyloglucan metabolic process"/>
    <property type="evidence" value="ECO:0007669"/>
    <property type="project" value="InterPro"/>
</dbReference>
<dbReference type="STRING" id="3775.A0A1Q3ANB9"/>
<keyword evidence="14" id="KW-1185">Reference proteome</keyword>
<dbReference type="InParanoid" id="A0A1Q3ANB9"/>
<feature type="compositionally biased region" description="Basic residues" evidence="11">
    <location>
        <begin position="315"/>
        <end position="325"/>
    </location>
</feature>
<keyword evidence="8 10" id="KW-0326">Glycosidase</keyword>
<keyword evidence="5" id="KW-0732">Signal</keyword>
<keyword evidence="1 10" id="KW-0134">Cell wall</keyword>
<dbReference type="CDD" id="cd02176">
    <property type="entry name" value="GH16_XET"/>
    <property type="match status" value="1"/>
</dbReference>
<dbReference type="Proteomes" id="UP000187406">
    <property type="component" value="Unassembled WGS sequence"/>
</dbReference>
<evidence type="ECO:0000313" key="14">
    <source>
        <dbReference type="Proteomes" id="UP000187406"/>
    </source>
</evidence>
<keyword evidence="7" id="KW-1015">Disulfide bond</keyword>
<evidence type="ECO:0000256" key="8">
    <source>
        <dbReference type="ARBA" id="ARBA00023295"/>
    </source>
</evidence>
<evidence type="ECO:0000256" key="4">
    <source>
        <dbReference type="ARBA" id="ARBA00022679"/>
    </source>
</evidence>
<dbReference type="PANTHER" id="PTHR31062">
    <property type="entry name" value="XYLOGLUCAN ENDOTRANSGLUCOSYLASE/HYDROLASE PROTEIN 8-RELATED"/>
    <property type="match status" value="1"/>
</dbReference>
<dbReference type="SUPFAM" id="SSF49899">
    <property type="entry name" value="Concanavalin A-like lectins/glucanases"/>
    <property type="match status" value="1"/>
</dbReference>
<comment type="similarity">
    <text evidence="10">Belongs to the glycosyl hydrolase 16 family.</text>
</comment>
<keyword evidence="10" id="KW-0961">Cell wall biogenesis/degradation</keyword>
<dbReference type="EMBL" id="BDDD01000025">
    <property type="protein sequence ID" value="GAV57239.1"/>
    <property type="molecule type" value="Genomic_DNA"/>
</dbReference>
<evidence type="ECO:0000256" key="5">
    <source>
        <dbReference type="ARBA" id="ARBA00022729"/>
    </source>
</evidence>
<evidence type="ECO:0000256" key="3">
    <source>
        <dbReference type="ARBA" id="ARBA00022525"/>
    </source>
</evidence>
<comment type="function">
    <text evidence="10">Catalyzes xyloglucan endohydrolysis (XEH) and/or endotransglycosylation (XET). Cleaves and religates xyloglucan polymers, an essential constituent of the primary cell wall, and thereby participates in cell wall construction of growing tissues.</text>
</comment>
<dbReference type="InterPro" id="IPR016455">
    <property type="entry name" value="XTH"/>
</dbReference>
<dbReference type="Pfam" id="PF00722">
    <property type="entry name" value="Glyco_hydro_16"/>
    <property type="match status" value="1"/>
</dbReference>
<keyword evidence="2 10" id="KW-0052">Apoplast</keyword>
<dbReference type="AlphaFoldDB" id="A0A1Q3ANB9"/>
<accession>A0A1Q3ANB9</accession>
<dbReference type="GO" id="GO:0016762">
    <property type="term" value="F:xyloglucan:xyloglucosyl transferase activity"/>
    <property type="evidence" value="ECO:0007669"/>
    <property type="project" value="UniProtKB-EC"/>
</dbReference>
<comment type="caution">
    <text evidence="13">The sequence shown here is derived from an EMBL/GenBank/DDBJ whole genome shotgun (WGS) entry which is preliminary data.</text>
</comment>
<name>A0A1Q3ANB9_CEPFO</name>
<proteinExistence type="inferred from homology"/>
<dbReference type="GO" id="GO:0071555">
    <property type="term" value="P:cell wall organization"/>
    <property type="evidence" value="ECO:0007669"/>
    <property type="project" value="UniProtKB-KW"/>
</dbReference>
<sequence length="325" mass="37328">MVFSYKLGCCYLLVFSVFVVVLAYGSHGNLPIISFDEGYTQLFGNDNLIIHRDGKSVHLSLDERTGSGFVSQDLYLHGFFSTSLRLPADYTAGVVVAFYMSNGDIFEKNHDEIDFEFLGNIRGKDWRIQTNVYGNGSTGIGREERYNLWFDPCDDFHQYSILWTDSHIIFYVDNIPIREFKRTVSMGGVFPSKPMSLYATIWDASDWATNGGKYRVNYKYAPYVAEFSDLVLHGCTVDPIEQSSSRCDATQSLESIPRDVTRTQRMKMESFRLKHMTYSYCYDQVRYKAPPPECVINPKESNHLKNFDPVTFGGGRRHHAKRHHP</sequence>
<protein>
    <recommendedName>
        <fullName evidence="10">Xyloglucan endotransglucosylase/hydrolase</fullName>
        <ecNumber evidence="10">2.4.1.207</ecNumber>
    </recommendedName>
</protein>
<dbReference type="PROSITE" id="PS51762">
    <property type="entry name" value="GH16_2"/>
    <property type="match status" value="1"/>
</dbReference>
<keyword evidence="4 10" id="KW-0808">Transferase</keyword>
<comment type="subcellular location">
    <subcellularLocation>
        <location evidence="10">Secreted</location>
        <location evidence="10">Cell wall</location>
    </subcellularLocation>
    <subcellularLocation>
        <location evidence="10">Secreted</location>
        <location evidence="10">Extracellular space</location>
        <location evidence="10">Apoplast</location>
    </subcellularLocation>
</comment>
<dbReference type="GO" id="GO:0042546">
    <property type="term" value="P:cell wall biogenesis"/>
    <property type="evidence" value="ECO:0007669"/>
    <property type="project" value="InterPro"/>
</dbReference>
<dbReference type="GO" id="GO:0004553">
    <property type="term" value="F:hydrolase activity, hydrolyzing O-glycosyl compounds"/>
    <property type="evidence" value="ECO:0007669"/>
    <property type="project" value="InterPro"/>
</dbReference>
<dbReference type="InterPro" id="IPR013320">
    <property type="entry name" value="ConA-like_dom_sf"/>
</dbReference>
<dbReference type="PIRSF" id="PIRSF005604">
    <property type="entry name" value="XET"/>
    <property type="match status" value="1"/>
</dbReference>
<comment type="PTM">
    <text evidence="10">Contains at least one intrachain disulfide bond essential for its enzymatic activity.</text>
</comment>
<dbReference type="GO" id="GO:0048046">
    <property type="term" value="C:apoplast"/>
    <property type="evidence" value="ECO:0007669"/>
    <property type="project" value="UniProtKB-SubCell"/>
</dbReference>
<dbReference type="EC" id="2.4.1.207" evidence="10"/>
<gene>
    <name evidence="13" type="ORF">CFOL_v3_00777</name>
</gene>
<evidence type="ECO:0000256" key="11">
    <source>
        <dbReference type="SAM" id="MobiDB-lite"/>
    </source>
</evidence>
<dbReference type="FunFam" id="2.60.120.200:FF:000025">
    <property type="entry name" value="Xyloglucan endotransglucosylase/hydrolase"/>
    <property type="match status" value="1"/>
</dbReference>
<evidence type="ECO:0000259" key="12">
    <source>
        <dbReference type="PROSITE" id="PS51762"/>
    </source>
</evidence>
<evidence type="ECO:0000313" key="13">
    <source>
        <dbReference type="EMBL" id="GAV57239.1"/>
    </source>
</evidence>
<evidence type="ECO:0000256" key="6">
    <source>
        <dbReference type="ARBA" id="ARBA00022801"/>
    </source>
</evidence>